<dbReference type="InterPro" id="IPR044787">
    <property type="entry name" value="HHO5-like"/>
</dbReference>
<keyword evidence="4" id="KW-0804">Transcription</keyword>
<dbReference type="InterPro" id="IPR001005">
    <property type="entry name" value="SANT/Myb"/>
</dbReference>
<evidence type="ECO:0000256" key="1">
    <source>
        <dbReference type="ARBA" id="ARBA00004123"/>
    </source>
</evidence>
<keyword evidence="2" id="KW-0805">Transcription regulation</keyword>
<accession>A0AAV0E6N7</accession>
<dbReference type="GO" id="GO:0010597">
    <property type="term" value="P:green leaf volatile biosynthetic process"/>
    <property type="evidence" value="ECO:0007669"/>
    <property type="project" value="UniProtKB-ARBA"/>
</dbReference>
<comment type="caution">
    <text evidence="8">The sequence shown here is derived from an EMBL/GenBank/DDBJ whole genome shotgun (WGS) entry which is preliminary data.</text>
</comment>
<dbReference type="Pfam" id="PF00249">
    <property type="entry name" value="Myb_DNA-binding"/>
    <property type="match status" value="1"/>
</dbReference>
<keyword evidence="3" id="KW-0238">DNA-binding</keyword>
<sequence length="359" mass="40676">MDSISPELQLDCRTPSVLPTITEFLGQISMIGNLSERLMKINDRVWRLEEEMRKIDAFKRELPLCMLLLNDVIVFFKEESMKCRKSLIGPVYEEFLPVKKSSENDDDGDNRVEAIKENDSKEKIKWTSSFKLWNGDKDYLFSEFSNNSYALKSDLRILGHSGIRIDAARKDRHEELPGVVPPGLSLSTPGIKDRLEDIVIDGNSKASEVVVPSSAATSSSLQQAFRKQRRCWSAELHKRFVSVLHQLGGPQVATPKQIRELMQVEGLTNDEVKSHLQKYRLHIRRIPRRQFPSENKSIVMLGDLDHDNNKMFMRIDQIGESSKQSCSQSGSPQGTLLLGESSRGTSMSGSDSMEDDKSE</sequence>
<evidence type="ECO:0000256" key="6">
    <source>
        <dbReference type="SAM" id="MobiDB-lite"/>
    </source>
</evidence>
<gene>
    <name evidence="8" type="ORF">CEPIT_LOCUS21378</name>
</gene>
<keyword evidence="5" id="KW-0539">Nucleus</keyword>
<dbReference type="InterPro" id="IPR017930">
    <property type="entry name" value="Myb_dom"/>
</dbReference>
<evidence type="ECO:0000313" key="9">
    <source>
        <dbReference type="Proteomes" id="UP001152523"/>
    </source>
</evidence>
<dbReference type="GO" id="GO:0000976">
    <property type="term" value="F:transcription cis-regulatory region binding"/>
    <property type="evidence" value="ECO:0007669"/>
    <property type="project" value="UniProtKB-ARBA"/>
</dbReference>
<dbReference type="Proteomes" id="UP001152523">
    <property type="component" value="Unassembled WGS sequence"/>
</dbReference>
<dbReference type="SUPFAM" id="SSF46689">
    <property type="entry name" value="Homeodomain-like"/>
    <property type="match status" value="1"/>
</dbReference>
<dbReference type="EMBL" id="CAMAPF010000264">
    <property type="protein sequence ID" value="CAH9116085.1"/>
    <property type="molecule type" value="Genomic_DNA"/>
</dbReference>
<dbReference type="PANTHER" id="PTHR31003:SF3">
    <property type="entry name" value="HOMEODOMAIN-LIKE SUPERFAMILY PROTEIN-RELATED"/>
    <property type="match status" value="1"/>
</dbReference>
<dbReference type="PANTHER" id="PTHR31003">
    <property type="entry name" value="MYB FAMILY TRANSCRIPTION FACTOR"/>
    <property type="match status" value="1"/>
</dbReference>
<dbReference type="GO" id="GO:0005634">
    <property type="term" value="C:nucleus"/>
    <property type="evidence" value="ECO:0007669"/>
    <property type="project" value="UniProtKB-SubCell"/>
</dbReference>
<comment type="subcellular location">
    <subcellularLocation>
        <location evidence="1">Nucleus</location>
    </subcellularLocation>
</comment>
<protein>
    <recommendedName>
        <fullName evidence="7">HTH myb-type domain-containing protein</fullName>
    </recommendedName>
</protein>
<dbReference type="InterPro" id="IPR009057">
    <property type="entry name" value="Homeodomain-like_sf"/>
</dbReference>
<evidence type="ECO:0000313" key="8">
    <source>
        <dbReference type="EMBL" id="CAH9116085.1"/>
    </source>
</evidence>
<evidence type="ECO:0000256" key="4">
    <source>
        <dbReference type="ARBA" id="ARBA00023163"/>
    </source>
</evidence>
<evidence type="ECO:0000256" key="3">
    <source>
        <dbReference type="ARBA" id="ARBA00023125"/>
    </source>
</evidence>
<reference evidence="8" key="1">
    <citation type="submission" date="2022-07" db="EMBL/GenBank/DDBJ databases">
        <authorList>
            <person name="Macas J."/>
            <person name="Novak P."/>
            <person name="Neumann P."/>
        </authorList>
    </citation>
    <scope>NUCLEOTIDE SEQUENCE</scope>
</reference>
<dbReference type="NCBIfam" id="TIGR01557">
    <property type="entry name" value="myb_SHAQKYF"/>
    <property type="match status" value="1"/>
</dbReference>
<evidence type="ECO:0000259" key="7">
    <source>
        <dbReference type="PROSITE" id="PS51294"/>
    </source>
</evidence>
<evidence type="ECO:0000256" key="2">
    <source>
        <dbReference type="ARBA" id="ARBA00023015"/>
    </source>
</evidence>
<dbReference type="Pfam" id="PF26575">
    <property type="entry name" value="HHO5_N"/>
    <property type="match status" value="1"/>
</dbReference>
<feature type="compositionally biased region" description="Low complexity" evidence="6">
    <location>
        <begin position="319"/>
        <end position="351"/>
    </location>
</feature>
<organism evidence="8 9">
    <name type="scientific">Cuscuta epithymum</name>
    <dbReference type="NCBI Taxonomy" id="186058"/>
    <lineage>
        <taxon>Eukaryota</taxon>
        <taxon>Viridiplantae</taxon>
        <taxon>Streptophyta</taxon>
        <taxon>Embryophyta</taxon>
        <taxon>Tracheophyta</taxon>
        <taxon>Spermatophyta</taxon>
        <taxon>Magnoliopsida</taxon>
        <taxon>eudicotyledons</taxon>
        <taxon>Gunneridae</taxon>
        <taxon>Pentapetalae</taxon>
        <taxon>asterids</taxon>
        <taxon>lamiids</taxon>
        <taxon>Solanales</taxon>
        <taxon>Convolvulaceae</taxon>
        <taxon>Cuscuteae</taxon>
        <taxon>Cuscuta</taxon>
        <taxon>Cuscuta subgen. Cuscuta</taxon>
    </lineage>
</organism>
<dbReference type="GO" id="GO:0003700">
    <property type="term" value="F:DNA-binding transcription factor activity"/>
    <property type="evidence" value="ECO:0007669"/>
    <property type="project" value="InterPro"/>
</dbReference>
<dbReference type="InterPro" id="IPR006447">
    <property type="entry name" value="Myb_dom_plants"/>
</dbReference>
<keyword evidence="9" id="KW-1185">Reference proteome</keyword>
<evidence type="ECO:0000256" key="5">
    <source>
        <dbReference type="ARBA" id="ARBA00023242"/>
    </source>
</evidence>
<proteinExistence type="predicted"/>
<dbReference type="Gene3D" id="1.10.10.60">
    <property type="entry name" value="Homeodomain-like"/>
    <property type="match status" value="1"/>
</dbReference>
<dbReference type="AlphaFoldDB" id="A0AAV0E6N7"/>
<dbReference type="InterPro" id="IPR058673">
    <property type="entry name" value="HHO5-like_N"/>
</dbReference>
<name>A0AAV0E6N7_9ASTE</name>
<feature type="region of interest" description="Disordered" evidence="6">
    <location>
        <begin position="319"/>
        <end position="359"/>
    </location>
</feature>
<dbReference type="FunFam" id="1.10.10.60:FF:000002">
    <property type="entry name" value="Myb family transcription factor"/>
    <property type="match status" value="1"/>
</dbReference>
<dbReference type="PROSITE" id="PS51294">
    <property type="entry name" value="HTH_MYB"/>
    <property type="match status" value="1"/>
</dbReference>
<feature type="domain" description="HTH myb-type" evidence="7">
    <location>
        <begin position="224"/>
        <end position="284"/>
    </location>
</feature>